<accession>A0A1H3GQ30</accession>
<proteinExistence type="predicted"/>
<dbReference type="PANTHER" id="PTHR37816:SF1">
    <property type="entry name" value="TOXIN"/>
    <property type="match status" value="1"/>
</dbReference>
<dbReference type="EMBL" id="FNOK01000019">
    <property type="protein sequence ID" value="SDY05217.1"/>
    <property type="molecule type" value="Genomic_DNA"/>
</dbReference>
<dbReference type="PANTHER" id="PTHR37816">
    <property type="entry name" value="YALI0E33011P"/>
    <property type="match status" value="1"/>
</dbReference>
<dbReference type="InterPro" id="IPR052922">
    <property type="entry name" value="Cytidylate_Kinase-2"/>
</dbReference>
<dbReference type="AlphaFoldDB" id="A0A1H3GQ30"/>
<sequence length="177" mass="20567">MPASPAQRIVVYGVTGSGKSTAASRISRATGLPWHSVDDLTWEPDWIQIPTHEQRDKIHDICTQQQWILDSAYGQWLDIPLARADLIVALDYPRWLSLSRLLRRSIARVINRTTVCNGNRETIRTLLAHDSILLWHFRSFHTKRTRIRQWAANPHGPTVHRFRRPKDLTTWIATLHR</sequence>
<evidence type="ECO:0008006" key="3">
    <source>
        <dbReference type="Google" id="ProtNLM"/>
    </source>
</evidence>
<dbReference type="Proteomes" id="UP000199529">
    <property type="component" value="Unassembled WGS sequence"/>
</dbReference>
<protein>
    <recommendedName>
        <fullName evidence="3">Adenylate kinase</fullName>
    </recommendedName>
</protein>
<keyword evidence="2" id="KW-1185">Reference proteome</keyword>
<dbReference type="InterPro" id="IPR027417">
    <property type="entry name" value="P-loop_NTPase"/>
</dbReference>
<organism evidence="1 2">
    <name type="scientific">Saccharopolyspora shandongensis</name>
    <dbReference type="NCBI Taxonomy" id="418495"/>
    <lineage>
        <taxon>Bacteria</taxon>
        <taxon>Bacillati</taxon>
        <taxon>Actinomycetota</taxon>
        <taxon>Actinomycetes</taxon>
        <taxon>Pseudonocardiales</taxon>
        <taxon>Pseudonocardiaceae</taxon>
        <taxon>Saccharopolyspora</taxon>
    </lineage>
</organism>
<evidence type="ECO:0000313" key="2">
    <source>
        <dbReference type="Proteomes" id="UP000199529"/>
    </source>
</evidence>
<evidence type="ECO:0000313" key="1">
    <source>
        <dbReference type="EMBL" id="SDY05217.1"/>
    </source>
</evidence>
<reference evidence="2" key="1">
    <citation type="submission" date="2016-10" db="EMBL/GenBank/DDBJ databases">
        <authorList>
            <person name="Varghese N."/>
            <person name="Submissions S."/>
        </authorList>
    </citation>
    <scope>NUCLEOTIDE SEQUENCE [LARGE SCALE GENOMIC DNA]</scope>
    <source>
        <strain evidence="2">CGMCC 4.3530</strain>
    </source>
</reference>
<dbReference type="Gene3D" id="3.40.50.300">
    <property type="entry name" value="P-loop containing nucleotide triphosphate hydrolases"/>
    <property type="match status" value="1"/>
</dbReference>
<dbReference type="RefSeq" id="WP_093267725.1">
    <property type="nucleotide sequence ID" value="NZ_FNOK01000019.1"/>
</dbReference>
<gene>
    <name evidence="1" type="ORF">SAMN05216215_101938</name>
</gene>
<name>A0A1H3GQ30_9PSEU</name>
<dbReference type="SUPFAM" id="SSF52540">
    <property type="entry name" value="P-loop containing nucleoside triphosphate hydrolases"/>
    <property type="match status" value="1"/>
</dbReference>
<dbReference type="OrthoDB" id="3199600at2"/>
<dbReference type="STRING" id="418495.SAMN05216215_101938"/>